<evidence type="ECO:0000256" key="2">
    <source>
        <dbReference type="SAM" id="SignalP"/>
    </source>
</evidence>
<dbReference type="RefSeq" id="WP_261694892.1">
    <property type="nucleotide sequence ID" value="NZ_CP104694.1"/>
</dbReference>
<dbReference type="EMBL" id="CP104694">
    <property type="protein sequence ID" value="UXI67923.1"/>
    <property type="molecule type" value="Genomic_DNA"/>
</dbReference>
<gene>
    <name evidence="3" type="ORF">N4264_24875</name>
</gene>
<keyword evidence="4" id="KW-1185">Reference proteome</keyword>
<protein>
    <submittedName>
        <fullName evidence="3">Uncharacterized protein</fullName>
    </submittedName>
</protein>
<proteinExistence type="predicted"/>
<sequence>MKPHTLFALPALFGLAHLMASLVSATPAATTPSSTPAAVSAIGESTNAILQGDSARAVAALRQVPAGQFSPGDADYRRCMVARYERSSPELAFETPVDGFVRDLLGEYQAYWWRALAQPARASEEESQLLARLHALLGDTAAGAEWDAVETLITRRLESLGFHAQLGRTPPLRDLMVWGRHEVKMFAVTLPDESVQNVPVALLDDFASRGWSYYARCGRGSSGGWATEDTVFAVRPWYPDLESDPFRASLLGHESQHFADKQRYENLADWELEYRAKLTELWMARDSAADLLDKLTRSQGDNPASPHTYANRRVLHDLADTLRRSGTPAEADHLATVAPEKLRKAAQSTLQADTARRTPLAKR</sequence>
<feature type="signal peptide" evidence="2">
    <location>
        <begin position="1"/>
        <end position="25"/>
    </location>
</feature>
<organism evidence="3 4">
    <name type="scientific">Tahibacter amnicola</name>
    <dbReference type="NCBI Taxonomy" id="2976241"/>
    <lineage>
        <taxon>Bacteria</taxon>
        <taxon>Pseudomonadati</taxon>
        <taxon>Pseudomonadota</taxon>
        <taxon>Gammaproteobacteria</taxon>
        <taxon>Lysobacterales</taxon>
        <taxon>Rhodanobacteraceae</taxon>
        <taxon>Tahibacter</taxon>
    </lineage>
</organism>
<evidence type="ECO:0000313" key="3">
    <source>
        <dbReference type="EMBL" id="UXI67923.1"/>
    </source>
</evidence>
<evidence type="ECO:0000256" key="1">
    <source>
        <dbReference type="SAM" id="MobiDB-lite"/>
    </source>
</evidence>
<reference evidence="3" key="1">
    <citation type="submission" date="2022-09" db="EMBL/GenBank/DDBJ databases">
        <title>Tahibacter sp. nov., isolated from a fresh water.</title>
        <authorList>
            <person name="Baek J.H."/>
            <person name="Lee J.K."/>
            <person name="Kim J.M."/>
            <person name="Jeon C.O."/>
        </authorList>
    </citation>
    <scope>NUCLEOTIDE SEQUENCE</scope>
    <source>
        <strain evidence="3">W38</strain>
    </source>
</reference>
<name>A0ABY6BD09_9GAMM</name>
<evidence type="ECO:0000313" key="4">
    <source>
        <dbReference type="Proteomes" id="UP001064632"/>
    </source>
</evidence>
<feature type="region of interest" description="Disordered" evidence="1">
    <location>
        <begin position="327"/>
        <end position="363"/>
    </location>
</feature>
<feature type="chain" id="PRO_5045465300" evidence="2">
    <location>
        <begin position="26"/>
        <end position="363"/>
    </location>
</feature>
<keyword evidence="2" id="KW-0732">Signal</keyword>
<accession>A0ABY6BD09</accession>
<dbReference type="Proteomes" id="UP001064632">
    <property type="component" value="Chromosome"/>
</dbReference>